<evidence type="ECO:0000313" key="8">
    <source>
        <dbReference type="Proteomes" id="UP000619265"/>
    </source>
</evidence>
<dbReference type="PANTHER" id="PTHR10209">
    <property type="entry name" value="OXIDOREDUCTASE, 2OG-FE II OXYGENASE FAMILY PROTEIN"/>
    <property type="match status" value="1"/>
</dbReference>
<dbReference type="EMBL" id="LIHL02000009">
    <property type="protein sequence ID" value="KAF5460156.1"/>
    <property type="molecule type" value="Genomic_DNA"/>
</dbReference>
<keyword evidence="4 5" id="KW-0408">Iron</keyword>
<gene>
    <name evidence="7" type="ORF">F2P56_020043</name>
</gene>
<dbReference type="GO" id="GO:0046872">
    <property type="term" value="F:metal ion binding"/>
    <property type="evidence" value="ECO:0007669"/>
    <property type="project" value="UniProtKB-KW"/>
</dbReference>
<reference evidence="7" key="2">
    <citation type="submission" date="2020-03" db="EMBL/GenBank/DDBJ databases">
        <title>Walnut 2.0.</title>
        <authorList>
            <person name="Marrano A."/>
            <person name="Britton M."/>
            <person name="Zimin A.V."/>
            <person name="Zaini P.A."/>
            <person name="Workman R."/>
            <person name="Puiu D."/>
            <person name="Bianco L."/>
            <person name="Allen B.J."/>
            <person name="Troggio M."/>
            <person name="Leslie C.A."/>
            <person name="Timp W."/>
            <person name="Dendekar A."/>
            <person name="Salzberg S.L."/>
            <person name="Neale D.B."/>
        </authorList>
    </citation>
    <scope>NUCLEOTIDE SEQUENCE</scope>
    <source>
        <tissue evidence="7">Leaves</tissue>
    </source>
</reference>
<dbReference type="PANTHER" id="PTHR10209:SF590">
    <property type="entry name" value="2-OXOGLUTARATE (2OG) AND FE(II)-DEPENDENT OXYGENASE SUPERFAMILY PROTEIN"/>
    <property type="match status" value="1"/>
</dbReference>
<dbReference type="PROSITE" id="PS51471">
    <property type="entry name" value="FE2OG_OXY"/>
    <property type="match status" value="1"/>
</dbReference>
<organism evidence="7 8">
    <name type="scientific">Juglans regia</name>
    <name type="common">English walnut</name>
    <dbReference type="NCBI Taxonomy" id="51240"/>
    <lineage>
        <taxon>Eukaryota</taxon>
        <taxon>Viridiplantae</taxon>
        <taxon>Streptophyta</taxon>
        <taxon>Embryophyta</taxon>
        <taxon>Tracheophyta</taxon>
        <taxon>Spermatophyta</taxon>
        <taxon>Magnoliopsida</taxon>
        <taxon>eudicotyledons</taxon>
        <taxon>Gunneridae</taxon>
        <taxon>Pentapetalae</taxon>
        <taxon>rosids</taxon>
        <taxon>fabids</taxon>
        <taxon>Fagales</taxon>
        <taxon>Juglandaceae</taxon>
        <taxon>Juglans</taxon>
    </lineage>
</organism>
<keyword evidence="3 5" id="KW-0560">Oxidoreductase</keyword>
<protein>
    <recommendedName>
        <fullName evidence="6">Fe2OG dioxygenase domain-containing protein</fullName>
    </recommendedName>
</protein>
<proteinExistence type="inferred from homology"/>
<evidence type="ECO:0000259" key="6">
    <source>
        <dbReference type="PROSITE" id="PS51471"/>
    </source>
</evidence>
<accession>A0A833THY6</accession>
<dbReference type="SUPFAM" id="SSF51197">
    <property type="entry name" value="Clavaminate synthase-like"/>
    <property type="match status" value="1"/>
</dbReference>
<reference evidence="7" key="1">
    <citation type="submission" date="2015-10" db="EMBL/GenBank/DDBJ databases">
        <authorList>
            <person name="Martinez-Garcia P.J."/>
            <person name="Crepeau M.W."/>
            <person name="Puiu D."/>
            <person name="Gonzalez-Ibeas D."/>
            <person name="Whalen J."/>
            <person name="Stevens K."/>
            <person name="Paul R."/>
            <person name="Butterfield T."/>
            <person name="Britton M."/>
            <person name="Reagan R."/>
            <person name="Chakraborty S."/>
            <person name="Walawage S.L."/>
            <person name="Vasquez-Gross H.A."/>
            <person name="Cardeno C."/>
            <person name="Famula R."/>
            <person name="Pratt K."/>
            <person name="Kuruganti S."/>
            <person name="Aradhya M.K."/>
            <person name="Leslie C.A."/>
            <person name="Dandekar A.M."/>
            <person name="Salzberg S.L."/>
            <person name="Wegrzyn J.L."/>
            <person name="Langley C.H."/>
            <person name="Neale D.B."/>
        </authorList>
    </citation>
    <scope>NUCLEOTIDE SEQUENCE</scope>
    <source>
        <tissue evidence="7">Leaves</tissue>
    </source>
</reference>
<dbReference type="InterPro" id="IPR027443">
    <property type="entry name" value="IPNS-like_sf"/>
</dbReference>
<evidence type="ECO:0000313" key="7">
    <source>
        <dbReference type="EMBL" id="KAF5460156.1"/>
    </source>
</evidence>
<dbReference type="InterPro" id="IPR005123">
    <property type="entry name" value="Oxoglu/Fe-dep_dioxygenase_dom"/>
</dbReference>
<dbReference type="Gramene" id="Jr09_05950_p1">
    <property type="protein sequence ID" value="cds.Jr09_05950_p1"/>
    <property type="gene ID" value="Jr09_05950"/>
</dbReference>
<evidence type="ECO:0000256" key="3">
    <source>
        <dbReference type="ARBA" id="ARBA00023002"/>
    </source>
</evidence>
<dbReference type="Pfam" id="PF03171">
    <property type="entry name" value="2OG-FeII_Oxy"/>
    <property type="match status" value="1"/>
</dbReference>
<comment type="caution">
    <text evidence="7">The sequence shown here is derived from an EMBL/GenBank/DDBJ whole genome shotgun (WGS) entry which is preliminary data.</text>
</comment>
<dbReference type="Proteomes" id="UP000619265">
    <property type="component" value="Unassembled WGS sequence"/>
</dbReference>
<dbReference type="InterPro" id="IPR026992">
    <property type="entry name" value="DIOX_N"/>
</dbReference>
<dbReference type="Pfam" id="PF14226">
    <property type="entry name" value="DIOX_N"/>
    <property type="match status" value="1"/>
</dbReference>
<comment type="similarity">
    <text evidence="1 5">Belongs to the iron/ascorbate-dependent oxidoreductase family.</text>
</comment>
<evidence type="ECO:0000256" key="5">
    <source>
        <dbReference type="RuleBase" id="RU003682"/>
    </source>
</evidence>
<evidence type="ECO:0000256" key="4">
    <source>
        <dbReference type="ARBA" id="ARBA00023004"/>
    </source>
</evidence>
<dbReference type="GO" id="GO:0051213">
    <property type="term" value="F:dioxygenase activity"/>
    <property type="evidence" value="ECO:0007669"/>
    <property type="project" value="UniProtKB-ARBA"/>
</dbReference>
<keyword evidence="2 5" id="KW-0479">Metal-binding</keyword>
<dbReference type="AlphaFoldDB" id="A0A833THY6"/>
<dbReference type="InterPro" id="IPR044861">
    <property type="entry name" value="IPNS-like_FE2OG_OXY"/>
</dbReference>
<sequence>MAAALQLPVIDLSAPARFSTAASIRQACIEYGFFYLVNAGLEKELLDRVFEESKKFFSLPSEEKMKLGRKEHRGYTPLYAENLDPTSSSKDVLPSWRHTMERFHRKLLLAGKRLVSLIALALNLDEDFFEKVGALDKPMPFLRLLHYPGDMGSLNEEIYGASAHSDYGMITLLATDGVPGLQVCREKSKQPRVWEDVLHLDGALIVNIGDMMERWTNCLFRSTLHRVMPAGKERYSAAFFLDPNQDCLVECLESCCSASSPPRYPPIRSGDYLKEKLTLTYVS</sequence>
<dbReference type="Gene3D" id="2.60.120.330">
    <property type="entry name" value="B-lactam Antibiotic, Isopenicillin N Synthase, Chain"/>
    <property type="match status" value="1"/>
</dbReference>
<feature type="domain" description="Fe2OG dioxygenase" evidence="6">
    <location>
        <begin position="137"/>
        <end position="243"/>
    </location>
</feature>
<evidence type="ECO:0000256" key="2">
    <source>
        <dbReference type="ARBA" id="ARBA00022723"/>
    </source>
</evidence>
<name>A0A833THY6_JUGRE</name>
<evidence type="ECO:0000256" key="1">
    <source>
        <dbReference type="ARBA" id="ARBA00008056"/>
    </source>
</evidence>